<dbReference type="EMBL" id="DTBQ01000023">
    <property type="protein sequence ID" value="HGM46270.1"/>
    <property type="molecule type" value="Genomic_DNA"/>
</dbReference>
<evidence type="ECO:0000259" key="3">
    <source>
        <dbReference type="Pfam" id="PF00156"/>
    </source>
</evidence>
<dbReference type="SUPFAM" id="SSF53271">
    <property type="entry name" value="PRTase-like"/>
    <property type="match status" value="1"/>
</dbReference>
<feature type="domain" description="Phosphoribosyltransferase" evidence="3">
    <location>
        <begin position="29"/>
        <end position="144"/>
    </location>
</feature>
<accession>A0A7C4H5K9</accession>
<protein>
    <submittedName>
        <fullName evidence="4">Phosphoribosyltransferase</fullName>
    </submittedName>
</protein>
<comment type="caution">
    <text evidence="4">The sequence shown here is derived from an EMBL/GenBank/DDBJ whole genome shotgun (WGS) entry which is preliminary data.</text>
</comment>
<dbReference type="Gene3D" id="3.40.50.2020">
    <property type="match status" value="1"/>
</dbReference>
<evidence type="ECO:0000313" key="4">
    <source>
        <dbReference type="EMBL" id="HGM46270.1"/>
    </source>
</evidence>
<dbReference type="GO" id="GO:0016757">
    <property type="term" value="F:glycosyltransferase activity"/>
    <property type="evidence" value="ECO:0007669"/>
    <property type="project" value="UniProtKB-KW"/>
</dbReference>
<dbReference type="PANTHER" id="PTHR43363:SF2">
    <property type="entry name" value="PHOSPHORIBOSYLTRANSFERASE"/>
    <property type="match status" value="1"/>
</dbReference>
<sequence length="243" mass="28029">MIAGQRSIRVKYPLWTAFPVPKVNTKLVSWEEVVTWVRKLADAIQASGFKPDVVVAVARGGYVPARLLCDFLDVHDLVSLQILHWGRAAEITAEAHVKYPYTLDLSGKRVLIVDDIVDTGDSVIVARDFVLRNWRPLEVRIAAMQWISPVAKIKPDYFVEEVREWVWYQYPWTRAEDTTNFFEKIIREMVKEGKTSWTREELIKAFREWYGIDVGSAYYEIALSRLEMAGLLKKEGTTYKVSA</sequence>
<evidence type="ECO:0000256" key="2">
    <source>
        <dbReference type="ARBA" id="ARBA00022679"/>
    </source>
</evidence>
<proteinExistence type="predicted"/>
<keyword evidence="2 4" id="KW-0808">Transferase</keyword>
<dbReference type="AlphaFoldDB" id="A0A7C4H5K9"/>
<reference evidence="4" key="1">
    <citation type="journal article" date="2020" name="mSystems">
        <title>Genome- and Community-Level Interaction Insights into Carbon Utilization and Element Cycling Functions of Hydrothermarchaeota in Hydrothermal Sediment.</title>
        <authorList>
            <person name="Zhou Z."/>
            <person name="Liu Y."/>
            <person name="Xu W."/>
            <person name="Pan J."/>
            <person name="Luo Z.H."/>
            <person name="Li M."/>
        </authorList>
    </citation>
    <scope>NUCLEOTIDE SEQUENCE</scope>
    <source>
        <strain evidence="4">SpSt-649</strain>
    </source>
</reference>
<dbReference type="Pfam" id="PF00156">
    <property type="entry name" value="Pribosyltran"/>
    <property type="match status" value="1"/>
</dbReference>
<organism evidence="4">
    <name type="scientific">Thermofilum pendens</name>
    <dbReference type="NCBI Taxonomy" id="2269"/>
    <lineage>
        <taxon>Archaea</taxon>
        <taxon>Thermoproteota</taxon>
        <taxon>Thermoprotei</taxon>
        <taxon>Thermofilales</taxon>
        <taxon>Thermofilaceae</taxon>
        <taxon>Thermofilum</taxon>
    </lineage>
</organism>
<dbReference type="CDD" id="cd06223">
    <property type="entry name" value="PRTases_typeI"/>
    <property type="match status" value="1"/>
</dbReference>
<keyword evidence="1 4" id="KW-0328">Glycosyltransferase</keyword>
<name>A0A7C4H5K9_THEPE</name>
<dbReference type="InterPro" id="IPR000836">
    <property type="entry name" value="PRTase_dom"/>
</dbReference>
<dbReference type="InterPro" id="IPR029057">
    <property type="entry name" value="PRTase-like"/>
</dbReference>
<gene>
    <name evidence="4" type="ORF">ENU21_00770</name>
</gene>
<evidence type="ECO:0000256" key="1">
    <source>
        <dbReference type="ARBA" id="ARBA00022676"/>
    </source>
</evidence>
<dbReference type="PANTHER" id="PTHR43363">
    <property type="entry name" value="HYPOXANTHINE PHOSPHORIBOSYLTRANSFERASE"/>
    <property type="match status" value="1"/>
</dbReference>